<evidence type="ECO:0000256" key="4">
    <source>
        <dbReference type="ARBA" id="ARBA00022729"/>
    </source>
</evidence>
<dbReference type="GO" id="GO:0005537">
    <property type="term" value="F:D-mannose binding"/>
    <property type="evidence" value="ECO:0007669"/>
    <property type="project" value="TreeGrafter"/>
</dbReference>
<keyword evidence="3" id="KW-0479">Metal-binding</keyword>
<keyword evidence="6 12" id="KW-1133">Transmembrane helix</keyword>
<evidence type="ECO:0000256" key="11">
    <source>
        <dbReference type="ARBA" id="ARBA00046288"/>
    </source>
</evidence>
<dbReference type="FunFam" id="2.60.120.200:FF:000017">
    <property type="entry name" value="Vesicular integral-membrane protein VIP36"/>
    <property type="match status" value="1"/>
</dbReference>
<accession>A0AAJ6QR45</accession>
<dbReference type="SUPFAM" id="SSF49899">
    <property type="entry name" value="Concanavalin A-like lectins/glucanases"/>
    <property type="match status" value="1"/>
</dbReference>
<evidence type="ECO:0000256" key="6">
    <source>
        <dbReference type="ARBA" id="ARBA00022989"/>
    </source>
</evidence>
<keyword evidence="7" id="KW-0333">Golgi apparatus</keyword>
<feature type="transmembrane region" description="Helical" evidence="12">
    <location>
        <begin position="296"/>
        <end position="318"/>
    </location>
</feature>
<dbReference type="InterPro" id="IPR013320">
    <property type="entry name" value="ConA-like_dom_sf"/>
</dbReference>
<dbReference type="GO" id="GO:0046872">
    <property type="term" value="F:metal ion binding"/>
    <property type="evidence" value="ECO:0007669"/>
    <property type="project" value="UniProtKB-KW"/>
</dbReference>
<dbReference type="Proteomes" id="UP000694867">
    <property type="component" value="Unplaced"/>
</dbReference>
<dbReference type="GO" id="GO:0000139">
    <property type="term" value="C:Golgi membrane"/>
    <property type="evidence" value="ECO:0007669"/>
    <property type="project" value="UniProtKB-SubCell"/>
</dbReference>
<dbReference type="GO" id="GO:0005789">
    <property type="term" value="C:endoplasmic reticulum membrane"/>
    <property type="evidence" value="ECO:0007669"/>
    <property type="project" value="TreeGrafter"/>
</dbReference>
<evidence type="ECO:0000256" key="5">
    <source>
        <dbReference type="ARBA" id="ARBA00022734"/>
    </source>
</evidence>
<proteinExistence type="predicted"/>
<evidence type="ECO:0000256" key="1">
    <source>
        <dbReference type="ARBA" id="ARBA00004194"/>
    </source>
</evidence>
<sequence length="330" mass="37472">MRLKYSLSSTVLSVLIAISPWSGSRADEYGNRQFVKKEHSLVKPYQGSGMSIPNWDFTGSTMVSSNYIRLTADVQSQQGSIWNKVPVHMYNWEVQINFKVHGHGKDLFGDGMAIWYTKDPLQPGPVFGSKDHFQGLAVFLDTYANQNGHHNHAHPYISAMVNNGSLSYDHDRDGTHTELAGCEAKFRNSEPETSISIRYEQDTLVVSTDILGKKEWKECFRVSGVRLPTKYHFGISAATGELSDNHDITSIKVFELDGNEYAEVERREFITPQADHFAPHRDHVDDPSPGMSGTKFFFVMLFSMLFLVCAGLGGFYYYKKHQENARKRFY</sequence>
<keyword evidence="5" id="KW-0430">Lectin</keyword>
<evidence type="ECO:0000256" key="2">
    <source>
        <dbReference type="ARBA" id="ARBA00022692"/>
    </source>
</evidence>
<organism evidence="15 16">
    <name type="scientific">Galendromus occidentalis</name>
    <name type="common">western predatory mite</name>
    <dbReference type="NCBI Taxonomy" id="34638"/>
    <lineage>
        <taxon>Eukaryota</taxon>
        <taxon>Metazoa</taxon>
        <taxon>Ecdysozoa</taxon>
        <taxon>Arthropoda</taxon>
        <taxon>Chelicerata</taxon>
        <taxon>Arachnida</taxon>
        <taxon>Acari</taxon>
        <taxon>Parasitiformes</taxon>
        <taxon>Mesostigmata</taxon>
        <taxon>Gamasina</taxon>
        <taxon>Phytoseioidea</taxon>
        <taxon>Phytoseiidae</taxon>
        <taxon>Typhlodrominae</taxon>
        <taxon>Galendromus</taxon>
    </lineage>
</organism>
<dbReference type="RefSeq" id="XP_003741072.1">
    <property type="nucleotide sequence ID" value="XM_003741024.2"/>
</dbReference>
<evidence type="ECO:0000256" key="13">
    <source>
        <dbReference type="SAM" id="SignalP"/>
    </source>
</evidence>
<dbReference type="GeneID" id="100905376"/>
<dbReference type="PANTHER" id="PTHR12223:SF45">
    <property type="entry name" value="RE50040P"/>
    <property type="match status" value="1"/>
</dbReference>
<evidence type="ECO:0000259" key="14">
    <source>
        <dbReference type="PROSITE" id="PS51328"/>
    </source>
</evidence>
<evidence type="ECO:0000256" key="12">
    <source>
        <dbReference type="SAM" id="Phobius"/>
    </source>
</evidence>
<keyword evidence="8 12" id="KW-0472">Membrane</keyword>
<reference evidence="16" key="1">
    <citation type="submission" date="2025-08" db="UniProtKB">
        <authorList>
            <consortium name="RefSeq"/>
        </authorList>
    </citation>
    <scope>IDENTIFICATION</scope>
</reference>
<keyword evidence="15" id="KW-1185">Reference proteome</keyword>
<evidence type="ECO:0000313" key="15">
    <source>
        <dbReference type="Proteomes" id="UP000694867"/>
    </source>
</evidence>
<protein>
    <submittedName>
        <fullName evidence="16">Vesicular integral-membrane protein VIP36</fullName>
    </submittedName>
</protein>
<keyword evidence="10" id="KW-0325">Glycoprotein</keyword>
<keyword evidence="4 13" id="KW-0732">Signal</keyword>
<keyword evidence="2 12" id="KW-0812">Transmembrane</keyword>
<evidence type="ECO:0000313" key="16">
    <source>
        <dbReference type="RefSeq" id="XP_003741072.1"/>
    </source>
</evidence>
<dbReference type="KEGG" id="goe:100905376"/>
<dbReference type="InterPro" id="IPR051136">
    <property type="entry name" value="Intracellular_Lectin-GPT"/>
</dbReference>
<name>A0AAJ6QR45_9ACAR</name>
<dbReference type="PROSITE" id="PS51328">
    <property type="entry name" value="L_LECTIN_LIKE"/>
    <property type="match status" value="1"/>
</dbReference>
<dbReference type="InterPro" id="IPR005052">
    <property type="entry name" value="Lectin_leg"/>
</dbReference>
<evidence type="ECO:0000256" key="9">
    <source>
        <dbReference type="ARBA" id="ARBA00023157"/>
    </source>
</evidence>
<dbReference type="PANTHER" id="PTHR12223">
    <property type="entry name" value="VESICULAR MANNOSE-BINDING LECTIN"/>
    <property type="match status" value="1"/>
</dbReference>
<evidence type="ECO:0000256" key="3">
    <source>
        <dbReference type="ARBA" id="ARBA00022723"/>
    </source>
</evidence>
<dbReference type="GO" id="GO:0006888">
    <property type="term" value="P:endoplasmic reticulum to Golgi vesicle-mediated transport"/>
    <property type="evidence" value="ECO:0007669"/>
    <property type="project" value="TreeGrafter"/>
</dbReference>
<dbReference type="Pfam" id="PF03388">
    <property type="entry name" value="Lectin_leg-like"/>
    <property type="match status" value="1"/>
</dbReference>
<evidence type="ECO:0000256" key="7">
    <source>
        <dbReference type="ARBA" id="ARBA00023034"/>
    </source>
</evidence>
<dbReference type="AlphaFoldDB" id="A0AAJ6QR45"/>
<evidence type="ECO:0000256" key="10">
    <source>
        <dbReference type="ARBA" id="ARBA00023180"/>
    </source>
</evidence>
<dbReference type="Gene3D" id="2.60.120.200">
    <property type="match status" value="1"/>
</dbReference>
<feature type="signal peptide" evidence="13">
    <location>
        <begin position="1"/>
        <end position="26"/>
    </location>
</feature>
<comment type="subcellular location">
    <subcellularLocation>
        <location evidence="11">Endomembrane system</location>
        <topology evidence="11">Single-pass type I membrane protein</topology>
    </subcellularLocation>
    <subcellularLocation>
        <location evidence="1">Golgi apparatus membrane</location>
        <topology evidence="1">Single-pass membrane protein</topology>
    </subcellularLocation>
</comment>
<feature type="domain" description="L-type lectin-like" evidence="14">
    <location>
        <begin position="33"/>
        <end position="256"/>
    </location>
</feature>
<dbReference type="GO" id="GO:0005793">
    <property type="term" value="C:endoplasmic reticulum-Golgi intermediate compartment"/>
    <property type="evidence" value="ECO:0007669"/>
    <property type="project" value="TreeGrafter"/>
</dbReference>
<feature type="chain" id="PRO_5042577710" evidence="13">
    <location>
        <begin position="27"/>
        <end position="330"/>
    </location>
</feature>
<keyword evidence="9" id="KW-1015">Disulfide bond</keyword>
<evidence type="ECO:0000256" key="8">
    <source>
        <dbReference type="ARBA" id="ARBA00023136"/>
    </source>
</evidence>
<dbReference type="GO" id="GO:0030134">
    <property type="term" value="C:COPII-coated ER to Golgi transport vesicle"/>
    <property type="evidence" value="ECO:0007669"/>
    <property type="project" value="TreeGrafter"/>
</dbReference>
<gene>
    <name evidence="16" type="primary">LOC100905376</name>
</gene>